<evidence type="ECO:0000259" key="4">
    <source>
        <dbReference type="Pfam" id="PF07687"/>
    </source>
</evidence>
<reference evidence="5 6" key="1">
    <citation type="submission" date="2020-03" db="EMBL/GenBank/DDBJ databases">
        <title>Two novel Motilibacter sp.</title>
        <authorList>
            <person name="Liu S."/>
        </authorList>
    </citation>
    <scope>NUCLEOTIDE SEQUENCE [LARGE SCALE GENOMIC DNA]</scope>
    <source>
        <strain evidence="5 6">E257</strain>
    </source>
</reference>
<dbReference type="PANTHER" id="PTHR43270:SF12">
    <property type="entry name" value="SUCCINYL-DIAMINOPIMELATE DESUCCINYLASE"/>
    <property type="match status" value="1"/>
</dbReference>
<evidence type="ECO:0000313" key="6">
    <source>
        <dbReference type="Proteomes" id="UP000800981"/>
    </source>
</evidence>
<evidence type="ECO:0000256" key="3">
    <source>
        <dbReference type="ARBA" id="ARBA00022801"/>
    </source>
</evidence>
<keyword evidence="6" id="KW-1185">Reference proteome</keyword>
<dbReference type="EMBL" id="JAANNP010000002">
    <property type="protein sequence ID" value="NHC13270.1"/>
    <property type="molecule type" value="Genomic_DNA"/>
</dbReference>
<dbReference type="Pfam" id="PF07687">
    <property type="entry name" value="M20_dimer"/>
    <property type="match status" value="1"/>
</dbReference>
<dbReference type="Gene3D" id="3.40.630.10">
    <property type="entry name" value="Zn peptidases"/>
    <property type="match status" value="1"/>
</dbReference>
<protein>
    <submittedName>
        <fullName evidence="5">M20 family dipeptidase</fullName>
    </submittedName>
</protein>
<dbReference type="NCBIfam" id="NF005914">
    <property type="entry name" value="PRK07907.1"/>
    <property type="match status" value="1"/>
</dbReference>
<evidence type="ECO:0000256" key="1">
    <source>
        <dbReference type="ARBA" id="ARBA00022670"/>
    </source>
</evidence>
<keyword evidence="1" id="KW-0645">Protease</keyword>
<proteinExistence type="predicted"/>
<evidence type="ECO:0000313" key="5">
    <source>
        <dbReference type="EMBL" id="NHC13270.1"/>
    </source>
</evidence>
<comment type="caution">
    <text evidence="5">The sequence shown here is derived from an EMBL/GenBank/DDBJ whole genome shotgun (WGS) entry which is preliminary data.</text>
</comment>
<dbReference type="InterPro" id="IPR051458">
    <property type="entry name" value="Cyt/Met_Dipeptidase"/>
</dbReference>
<dbReference type="SUPFAM" id="SSF53187">
    <property type="entry name" value="Zn-dependent exopeptidases"/>
    <property type="match status" value="1"/>
</dbReference>
<keyword evidence="3" id="KW-0378">Hydrolase</keyword>
<dbReference type="NCBIfam" id="NF006579">
    <property type="entry name" value="PRK09104.1"/>
    <property type="match status" value="1"/>
</dbReference>
<feature type="domain" description="Peptidase M20 dimerisation" evidence="4">
    <location>
        <begin position="235"/>
        <end position="390"/>
    </location>
</feature>
<organism evidence="5 6">
    <name type="scientific">Motilibacter deserti</name>
    <dbReference type="NCBI Taxonomy" id="2714956"/>
    <lineage>
        <taxon>Bacteria</taxon>
        <taxon>Bacillati</taxon>
        <taxon>Actinomycetota</taxon>
        <taxon>Actinomycetes</taxon>
        <taxon>Motilibacterales</taxon>
        <taxon>Motilibacteraceae</taxon>
        <taxon>Motilibacter</taxon>
    </lineage>
</organism>
<sequence length="498" mass="52881">MGRVAVVVVGISPPLRRPSRPLGRTKCGSSPEVGSPAVTTVPEYVAAHADEWLSGLLDWLRIPSQSGDPALAPQVRRSAEWLASALRAAGFPTVEVWETGGHPAVFAEWVSEDAGAPQVLVYGHHDVQPVDPLEAWTSAPYEPRVAGDKVFGRGAADDKGLVAFHLLGIRAHLAATGRTSPAVTLRVLVEGEEESGSPNFPALLRARRDRLGCDVVVVSDTGMWGRETPSVVTSMRGLISCQLDLVARDVDLHSGSYGGAVHNAVTELTKLLASLHDADRRVTVPGFYDGIVEPSPEERALIARLPFDEADWLSVAHSVEGVGEAGWSTLERVWARPTAEVNGVWGGYTGPGTKTIIPREAHAKLSFRLVAGQDPVHVKSVVEAWLGSAVPAALRWSVEWEGDGVRPCATPLDAPALAAVREAMGRAFGQEVLVTREGGSGPEADLQDILEAPVVFLGTALPDSGWHAPDENADVPMLLKGAEAAAYLWEILPGALKS</sequence>
<keyword evidence="2" id="KW-0479">Metal-binding</keyword>
<dbReference type="Pfam" id="PF01546">
    <property type="entry name" value="Peptidase_M20"/>
    <property type="match status" value="1"/>
</dbReference>
<dbReference type="Proteomes" id="UP000800981">
    <property type="component" value="Unassembled WGS sequence"/>
</dbReference>
<dbReference type="InterPro" id="IPR011650">
    <property type="entry name" value="Peptidase_M20_dimer"/>
</dbReference>
<gene>
    <name evidence="5" type="ORF">G9H71_05675</name>
</gene>
<name>A0ABX0GS01_9ACTN</name>
<dbReference type="Gene3D" id="3.30.70.360">
    <property type="match status" value="1"/>
</dbReference>
<dbReference type="PANTHER" id="PTHR43270">
    <property type="entry name" value="BETA-ALA-HIS DIPEPTIDASE"/>
    <property type="match status" value="1"/>
</dbReference>
<evidence type="ECO:0000256" key="2">
    <source>
        <dbReference type="ARBA" id="ARBA00022723"/>
    </source>
</evidence>
<dbReference type="InterPro" id="IPR002933">
    <property type="entry name" value="Peptidase_M20"/>
</dbReference>
<accession>A0ABX0GS01</accession>